<name>A0A8B9YRX1_BOSMU</name>
<dbReference type="Ensembl" id="ENSBGRT00000047447.1">
    <property type="protein sequence ID" value="ENSBGRP00000040915.1"/>
    <property type="gene ID" value="ENSBGRG00000025660.1"/>
</dbReference>
<dbReference type="SUPFAM" id="SSF56436">
    <property type="entry name" value="C-type lectin-like"/>
    <property type="match status" value="1"/>
</dbReference>
<dbReference type="FunFam" id="3.10.100.10:FF:000010">
    <property type="entry name" value="C-type lectin domain family 3 member A"/>
    <property type="match status" value="1"/>
</dbReference>
<evidence type="ECO:0000256" key="2">
    <source>
        <dbReference type="ARBA" id="ARBA00023157"/>
    </source>
</evidence>
<keyword evidence="2" id="KW-1015">Disulfide bond</keyword>
<evidence type="ECO:0000256" key="3">
    <source>
        <dbReference type="SAM" id="MobiDB-lite"/>
    </source>
</evidence>
<dbReference type="AlphaFoldDB" id="A0A8B9YRX1"/>
<dbReference type="InterPro" id="IPR051663">
    <property type="entry name" value="CLec_Tetranectin-domain"/>
</dbReference>
<sequence>MAVLPSTKCSLKKRRLAACVVCPRMLAKIATKDVLCKGYPVPKANNRIFECGKELLISQVYQRCSMYLFQRVNPRPHHMDKKVTPDNALARSSCHACTPAPCGLRAVPTEAQGAGGPHNSRQRESGVPDCLSPFRSRSPRPAGLCCSSRKAHLGGLQGPGPASCALFSSGAGMVVVVVGGVTEGSACSPTPPRPSPSHLTPPTQCSTGLMLARTSEGGPPAEGKSRAVTWMTTGRNRERQSLPGHQDAVSPKMLEELKTQLDSLAQEVALLKEQQALQTVCLKGTKVHMKCFLAFVQAKTFHEASEDCISRGGTLGTPQTGSENDALYEYLRQSVGSEAEVWLGFNDMASEGTWVDMTGGHIAYKNWETEITAQPDGGKVENCATLSGAANGKWFDKRCRDKLPYVCQFAIV</sequence>
<dbReference type="InterPro" id="IPR016186">
    <property type="entry name" value="C-type_lectin-like/link_sf"/>
</dbReference>
<dbReference type="InterPro" id="IPR001304">
    <property type="entry name" value="C-type_lectin-like"/>
</dbReference>
<dbReference type="PROSITE" id="PS50041">
    <property type="entry name" value="C_TYPE_LECTIN_2"/>
    <property type="match status" value="1"/>
</dbReference>
<dbReference type="PROSITE" id="PS00615">
    <property type="entry name" value="C_TYPE_LECTIN_1"/>
    <property type="match status" value="1"/>
</dbReference>
<proteinExistence type="predicted"/>
<dbReference type="SMART" id="SM00034">
    <property type="entry name" value="CLECT"/>
    <property type="match status" value="1"/>
</dbReference>
<feature type="region of interest" description="Disordered" evidence="3">
    <location>
        <begin position="184"/>
        <end position="225"/>
    </location>
</feature>
<dbReference type="CDD" id="cd03596">
    <property type="entry name" value="CLECT_tetranectin_like"/>
    <property type="match status" value="1"/>
</dbReference>
<reference evidence="5" key="3">
    <citation type="submission" date="2025-09" db="UniProtKB">
        <authorList>
            <consortium name="Ensembl"/>
        </authorList>
    </citation>
    <scope>IDENTIFICATION</scope>
</reference>
<dbReference type="GO" id="GO:0030282">
    <property type="term" value="P:bone mineralization"/>
    <property type="evidence" value="ECO:0007669"/>
    <property type="project" value="TreeGrafter"/>
</dbReference>
<dbReference type="GeneTree" id="ENSGT00950000183186"/>
<evidence type="ECO:0000313" key="5">
    <source>
        <dbReference type="Ensembl" id="ENSBGRP00000040915.1"/>
    </source>
</evidence>
<dbReference type="GO" id="GO:0030246">
    <property type="term" value="F:carbohydrate binding"/>
    <property type="evidence" value="ECO:0007669"/>
    <property type="project" value="UniProtKB-KW"/>
</dbReference>
<reference evidence="5" key="1">
    <citation type="submission" date="2019-05" db="EMBL/GenBank/DDBJ databases">
        <authorList>
            <person name="Zhang S."/>
            <person name="Liu J."/>
        </authorList>
    </citation>
    <scope>NUCLEOTIDE SEQUENCE [LARGE SCALE GENOMIC DNA]</scope>
</reference>
<dbReference type="Proteomes" id="UP000694520">
    <property type="component" value="Chromosome 22"/>
</dbReference>
<evidence type="ECO:0000313" key="6">
    <source>
        <dbReference type="Proteomes" id="UP000694520"/>
    </source>
</evidence>
<organism evidence="5 6">
    <name type="scientific">Bos mutus grunniens</name>
    <name type="common">Wild yak</name>
    <name type="synonym">Bos grunniens</name>
    <dbReference type="NCBI Taxonomy" id="30521"/>
    <lineage>
        <taxon>Eukaryota</taxon>
        <taxon>Metazoa</taxon>
        <taxon>Chordata</taxon>
        <taxon>Craniata</taxon>
        <taxon>Vertebrata</taxon>
        <taxon>Euteleostomi</taxon>
        <taxon>Mammalia</taxon>
        <taxon>Eutheria</taxon>
        <taxon>Laurasiatheria</taxon>
        <taxon>Artiodactyla</taxon>
        <taxon>Ruminantia</taxon>
        <taxon>Pecora</taxon>
        <taxon>Bovidae</taxon>
        <taxon>Bovinae</taxon>
        <taxon>Bos</taxon>
    </lineage>
</organism>
<evidence type="ECO:0000259" key="4">
    <source>
        <dbReference type="PROSITE" id="PS50041"/>
    </source>
</evidence>
<dbReference type="GO" id="GO:0005615">
    <property type="term" value="C:extracellular space"/>
    <property type="evidence" value="ECO:0007669"/>
    <property type="project" value="TreeGrafter"/>
</dbReference>
<dbReference type="InterPro" id="IPR018378">
    <property type="entry name" value="C-type_lectin_CS"/>
</dbReference>
<accession>A0A8B9YRX1</accession>
<evidence type="ECO:0000256" key="1">
    <source>
        <dbReference type="ARBA" id="ARBA00022734"/>
    </source>
</evidence>
<protein>
    <recommendedName>
        <fullName evidence="4">C-type lectin domain-containing protein</fullName>
    </recommendedName>
</protein>
<feature type="domain" description="C-type lectin" evidence="4">
    <location>
        <begin position="287"/>
        <end position="408"/>
    </location>
</feature>
<dbReference type="Pfam" id="PF00059">
    <property type="entry name" value="Lectin_C"/>
    <property type="match status" value="1"/>
</dbReference>
<reference evidence="5" key="2">
    <citation type="submission" date="2025-08" db="UniProtKB">
        <authorList>
            <consortium name="Ensembl"/>
        </authorList>
    </citation>
    <scope>IDENTIFICATION</scope>
</reference>
<feature type="region of interest" description="Disordered" evidence="3">
    <location>
        <begin position="108"/>
        <end position="135"/>
    </location>
</feature>
<dbReference type="SUPFAM" id="SSF57944">
    <property type="entry name" value="Triple coiled coil domain of C-type lectins"/>
    <property type="match status" value="1"/>
</dbReference>
<dbReference type="PANTHER" id="PTHR22799">
    <property type="entry name" value="TETRANECTIN-RELATED"/>
    <property type="match status" value="1"/>
</dbReference>
<keyword evidence="1" id="KW-0430">Lectin</keyword>
<dbReference type="Gene3D" id="3.10.100.10">
    <property type="entry name" value="Mannose-Binding Protein A, subunit A"/>
    <property type="match status" value="1"/>
</dbReference>
<dbReference type="InterPro" id="IPR016187">
    <property type="entry name" value="CTDL_fold"/>
</dbReference>
<keyword evidence="6" id="KW-1185">Reference proteome</keyword>
<dbReference type="PANTHER" id="PTHR22799:SF3">
    <property type="entry name" value="TETRANECTIN"/>
    <property type="match status" value="1"/>
</dbReference>